<dbReference type="EC" id="3.5.1.1" evidence="1"/>
<protein>
    <recommendedName>
        <fullName evidence="1">asparaginase</fullName>
        <ecNumber evidence="1">3.5.1.1</ecNumber>
    </recommendedName>
</protein>
<dbReference type="Gene3D" id="3.40.50.1170">
    <property type="entry name" value="L-asparaginase, N-terminal domain"/>
    <property type="match status" value="1"/>
</dbReference>
<evidence type="ECO:0000259" key="5">
    <source>
        <dbReference type="Pfam" id="PF00710"/>
    </source>
</evidence>
<dbReference type="PANTHER" id="PTHR11707">
    <property type="entry name" value="L-ASPARAGINASE"/>
    <property type="match status" value="1"/>
</dbReference>
<dbReference type="GO" id="GO:0004067">
    <property type="term" value="F:asparaginase activity"/>
    <property type="evidence" value="ECO:0007669"/>
    <property type="project" value="UniProtKB-UniRule"/>
</dbReference>
<feature type="binding site" evidence="4">
    <location>
        <begin position="127"/>
        <end position="128"/>
    </location>
    <ligand>
        <name>substrate</name>
    </ligand>
</feature>
<feature type="domain" description="Asparaginase/glutaminase C-terminal" evidence="6">
    <location>
        <begin position="247"/>
        <end position="363"/>
    </location>
</feature>
<dbReference type="Gene3D" id="3.40.50.40">
    <property type="match status" value="1"/>
</dbReference>
<dbReference type="Pfam" id="PF17763">
    <property type="entry name" value="Asparaginase_C"/>
    <property type="match status" value="1"/>
</dbReference>
<dbReference type="PIRSF" id="PIRSF500176">
    <property type="entry name" value="L_ASNase"/>
    <property type="match status" value="1"/>
</dbReference>
<dbReference type="InterPro" id="IPR037152">
    <property type="entry name" value="L-asparaginase_N_sf"/>
</dbReference>
<evidence type="ECO:0000256" key="4">
    <source>
        <dbReference type="PIRSR" id="PIRSR001220-2"/>
    </source>
</evidence>
<dbReference type="FunFam" id="3.40.50.40:FF:000001">
    <property type="entry name" value="L-asparaginase 1"/>
    <property type="match status" value="1"/>
</dbReference>
<dbReference type="InterPro" id="IPR027474">
    <property type="entry name" value="L-asparaginase_N"/>
</dbReference>
<dbReference type="SUPFAM" id="SSF53774">
    <property type="entry name" value="Glutaminase/Asparaginase"/>
    <property type="match status" value="1"/>
</dbReference>
<dbReference type="EMBL" id="HBIN01015387">
    <property type="protein sequence ID" value="CAE0441540.1"/>
    <property type="molecule type" value="Transcribed_RNA"/>
</dbReference>
<dbReference type="PROSITE" id="PS51732">
    <property type="entry name" value="ASN_GLN_ASE_3"/>
    <property type="match status" value="1"/>
</dbReference>
<dbReference type="SMART" id="SM00870">
    <property type="entry name" value="Asparaginase"/>
    <property type="match status" value="1"/>
</dbReference>
<evidence type="ECO:0000256" key="2">
    <source>
        <dbReference type="ARBA" id="ARBA00022801"/>
    </source>
</evidence>
<evidence type="ECO:0000259" key="6">
    <source>
        <dbReference type="Pfam" id="PF17763"/>
    </source>
</evidence>
<dbReference type="Pfam" id="PF00710">
    <property type="entry name" value="Asparaginase"/>
    <property type="match status" value="1"/>
</dbReference>
<gene>
    <name evidence="7" type="ORF">ASTO00021_LOCUS11672</name>
</gene>
<evidence type="ECO:0000256" key="3">
    <source>
        <dbReference type="PIRSR" id="PIRSR001220-1"/>
    </source>
</evidence>
<dbReference type="InterPro" id="IPR040919">
    <property type="entry name" value="Asparaginase_C"/>
</dbReference>
<dbReference type="GO" id="GO:0009066">
    <property type="term" value="P:aspartate family amino acid metabolic process"/>
    <property type="evidence" value="ECO:0007669"/>
    <property type="project" value="UniProtKB-ARBA"/>
</dbReference>
<reference evidence="7" key="1">
    <citation type="submission" date="2021-01" db="EMBL/GenBank/DDBJ databases">
        <authorList>
            <person name="Corre E."/>
            <person name="Pelletier E."/>
            <person name="Niang G."/>
            <person name="Scheremetjew M."/>
            <person name="Finn R."/>
            <person name="Kale V."/>
            <person name="Holt S."/>
            <person name="Cochrane G."/>
            <person name="Meng A."/>
            <person name="Brown T."/>
            <person name="Cohen L."/>
        </authorList>
    </citation>
    <scope>NUCLEOTIDE SEQUENCE</scope>
    <source>
        <strain evidence="7">GSBS06</strain>
    </source>
</reference>
<dbReference type="InterPro" id="IPR006033">
    <property type="entry name" value="AsnA_fam"/>
</dbReference>
<organism evidence="7">
    <name type="scientific">Aplanochytrium stocchinoi</name>
    <dbReference type="NCBI Taxonomy" id="215587"/>
    <lineage>
        <taxon>Eukaryota</taxon>
        <taxon>Sar</taxon>
        <taxon>Stramenopiles</taxon>
        <taxon>Bigyra</taxon>
        <taxon>Labyrinthulomycetes</taxon>
        <taxon>Thraustochytrida</taxon>
        <taxon>Thraustochytriidae</taxon>
        <taxon>Aplanochytrium</taxon>
    </lineage>
</organism>
<dbReference type="InterPro" id="IPR036152">
    <property type="entry name" value="Asp/glu_Ase-like_sf"/>
</dbReference>
<accession>A0A7S3PJV0</accession>
<dbReference type="NCBIfam" id="TIGR00519">
    <property type="entry name" value="asnASE_I"/>
    <property type="match status" value="1"/>
</dbReference>
<dbReference type="InterPro" id="IPR027473">
    <property type="entry name" value="L-asparaginase_C"/>
</dbReference>
<dbReference type="PIRSF" id="PIRSF001220">
    <property type="entry name" value="L-ASNase_gatD"/>
    <property type="match status" value="1"/>
</dbReference>
<evidence type="ECO:0000256" key="1">
    <source>
        <dbReference type="ARBA" id="ARBA00012920"/>
    </source>
</evidence>
<dbReference type="InterPro" id="IPR041725">
    <property type="entry name" value="L-asparaginase_I"/>
</dbReference>
<dbReference type="SFLD" id="SFLDS00057">
    <property type="entry name" value="Glutaminase/Asparaginase"/>
    <property type="match status" value="1"/>
</dbReference>
<feature type="binding site" evidence="4">
    <location>
        <position position="96"/>
    </location>
    <ligand>
        <name>substrate</name>
    </ligand>
</feature>
<dbReference type="CDD" id="cd08963">
    <property type="entry name" value="L-asparaginase_I"/>
    <property type="match status" value="1"/>
</dbReference>
<dbReference type="AlphaFoldDB" id="A0A7S3PJV0"/>
<dbReference type="PANTHER" id="PTHR11707:SF28">
    <property type="entry name" value="60 KDA LYSOPHOSPHOLIPASE"/>
    <property type="match status" value="1"/>
</dbReference>
<sequence length="388" mass="42711">MSFSYILESKDAPDGFSELKDDFEFRKDGDNKGRAKVLVLYTGGTLGMVPDETTGALTPSPEFLRNNIARIIRDQKDDDDDFPDFLLYQFEQLIDSSDMGPSDWALIANLIGKHYYKFDGFVVVMGTDTMAYAASALSFMLVNLSKPVIFTGSMIPMYKGYSDADRNLILSISIAGTSNIPEVCIFFHAKLLRGNRSKKVRSEALDAFDSPNFPPLAVAGTKISINEKLILNTPRRPFKVLTNLDSNVLVVRLVPGFRNDTLRMVVEQSAKLRALVLDLYGVGNAPGRKSGLMAVLQLAIEKNIVIAVTSQCLQGSVNLKEYAVGRRLYDIGAVSTNDMTVESVATKLAFLLGQGLTHKQVNERLSKSIRGEVSDTVTRERPGTLSTL</sequence>
<dbReference type="PRINTS" id="PR00139">
    <property type="entry name" value="ASNGLNASE"/>
</dbReference>
<feature type="active site" description="O-isoaspartyl threonine intermediate" evidence="3">
    <location>
        <position position="45"/>
    </location>
</feature>
<feature type="domain" description="L-asparaginase N-terminal" evidence="5">
    <location>
        <begin position="36"/>
        <end position="228"/>
    </location>
</feature>
<proteinExistence type="predicted"/>
<evidence type="ECO:0000313" key="7">
    <source>
        <dbReference type="EMBL" id="CAE0441540.1"/>
    </source>
</evidence>
<name>A0A7S3PJV0_9STRA</name>
<dbReference type="InterPro" id="IPR006034">
    <property type="entry name" value="Asparaginase/glutaminase-like"/>
</dbReference>
<keyword evidence="2" id="KW-0378">Hydrolase</keyword>